<dbReference type="AlphaFoldDB" id="A0AAV9V1Z4"/>
<accession>A0AAV9V1Z4</accession>
<feature type="compositionally biased region" description="Low complexity" evidence="2">
    <location>
        <begin position="101"/>
        <end position="110"/>
    </location>
</feature>
<feature type="compositionally biased region" description="Low complexity" evidence="2">
    <location>
        <begin position="342"/>
        <end position="354"/>
    </location>
</feature>
<evidence type="ECO:0000313" key="6">
    <source>
        <dbReference type="Proteomes" id="UP001375240"/>
    </source>
</evidence>
<feature type="compositionally biased region" description="Low complexity" evidence="2">
    <location>
        <begin position="242"/>
        <end position="259"/>
    </location>
</feature>
<dbReference type="PANTHER" id="PTHR17178:SF0">
    <property type="entry name" value="SERGLYCIN"/>
    <property type="match status" value="1"/>
</dbReference>
<comment type="caution">
    <text evidence="1">Lacks conserved residue(s) required for the propagation of feature annotation.</text>
</comment>
<feature type="transmembrane region" description="Helical" evidence="3">
    <location>
        <begin position="641"/>
        <end position="666"/>
    </location>
</feature>
<feature type="disulfide bond" evidence="1">
    <location>
        <begin position="706"/>
        <end position="715"/>
    </location>
</feature>
<protein>
    <recommendedName>
        <fullName evidence="4">EGF-like domain-containing protein</fullName>
    </recommendedName>
</protein>
<keyword evidence="3" id="KW-0472">Membrane</keyword>
<evidence type="ECO:0000256" key="2">
    <source>
        <dbReference type="SAM" id="MobiDB-lite"/>
    </source>
</evidence>
<organism evidence="5 6">
    <name type="scientific">Orbilia brochopaga</name>
    <dbReference type="NCBI Taxonomy" id="3140254"/>
    <lineage>
        <taxon>Eukaryota</taxon>
        <taxon>Fungi</taxon>
        <taxon>Dikarya</taxon>
        <taxon>Ascomycota</taxon>
        <taxon>Pezizomycotina</taxon>
        <taxon>Orbiliomycetes</taxon>
        <taxon>Orbiliales</taxon>
        <taxon>Orbiliaceae</taxon>
        <taxon>Orbilia</taxon>
    </lineage>
</organism>
<feature type="domain" description="EGF-like" evidence="4">
    <location>
        <begin position="679"/>
        <end position="716"/>
    </location>
</feature>
<dbReference type="Gene3D" id="2.10.25.10">
    <property type="entry name" value="Laminin"/>
    <property type="match status" value="1"/>
</dbReference>
<evidence type="ECO:0000313" key="5">
    <source>
        <dbReference type="EMBL" id="KAK6353434.1"/>
    </source>
</evidence>
<feature type="region of interest" description="Disordered" evidence="2">
    <location>
        <begin position="560"/>
        <end position="583"/>
    </location>
</feature>
<evidence type="ECO:0000256" key="1">
    <source>
        <dbReference type="PROSITE-ProRule" id="PRU00076"/>
    </source>
</evidence>
<feature type="compositionally biased region" description="Polar residues" evidence="2">
    <location>
        <begin position="314"/>
        <end position="325"/>
    </location>
</feature>
<dbReference type="EMBL" id="JAVHNQ010000003">
    <property type="protein sequence ID" value="KAK6353434.1"/>
    <property type="molecule type" value="Genomic_DNA"/>
</dbReference>
<dbReference type="PROSITE" id="PS00022">
    <property type="entry name" value="EGF_1"/>
    <property type="match status" value="1"/>
</dbReference>
<feature type="region of interest" description="Disordered" evidence="2">
    <location>
        <begin position="78"/>
        <end position="433"/>
    </location>
</feature>
<proteinExistence type="predicted"/>
<feature type="compositionally biased region" description="Polar residues" evidence="2">
    <location>
        <begin position="174"/>
        <end position="197"/>
    </location>
</feature>
<keyword evidence="6" id="KW-1185">Reference proteome</keyword>
<keyword evidence="1" id="KW-1015">Disulfide bond</keyword>
<feature type="compositionally biased region" description="Basic and acidic residues" evidence="2">
    <location>
        <begin position="382"/>
        <end position="402"/>
    </location>
</feature>
<keyword evidence="3" id="KW-1133">Transmembrane helix</keyword>
<reference evidence="5 6" key="1">
    <citation type="submission" date="2019-10" db="EMBL/GenBank/DDBJ databases">
        <authorList>
            <person name="Palmer J.M."/>
        </authorList>
    </citation>
    <scope>NUCLEOTIDE SEQUENCE [LARGE SCALE GENOMIC DNA]</scope>
    <source>
        <strain evidence="5 6">TWF696</strain>
    </source>
</reference>
<keyword evidence="3" id="KW-0812">Transmembrane</keyword>
<sequence length="914" mass="97084">MLNFSRRSYTGYDQSRNTLDRLDEDPIYEDQPTSNLRVVNGGLEPRHMRKGSYVEDDGYAVPLASPEGYGAVAAAFPVHGTSRSGGTPDVSSRRRDSKEQSSSSIPRPSGRSGGRSGNARRSLIQGPQPQPHSQSSSSSSSSSTSRNTKPHLPPNPASTVEAYRQQQQQLQQQYLSALTARQQSGRHSNQGIASSPSGFGRYSPPLEADEDAEDENMRASSRSIMIGFDSASSPAPVSGGLQSASSTPQTGSSSPPAQTGGLAPFPGGGRRASASSTNSSQGKRGYPSSSHYSQVSYVSTIPEESSDYGRHGSYASSHAIPSSWGSGAGGLWIPGSNEELMSDGSSSISKGSSKSRGDDYGDFDEGATLVRQASLGRKQKPKLTDVVRSDSKSRSSRSETTHSSHSQARKGSVASSFKADFKNSGARQLTEKGSVQSIITAGEIAEEAQPAPKVGFWQRLSQLSVKTGASDVAPRPLKFGSGKNSPEDVVQEKGWTPPSASAPFGPGNINLAVPQPTLNRPRPPRLNIDAVREAEARGSLTSLPELIRRATKLAAVLETGSRPDSRWGGSRAPSIMSTDTHQHGGRYQESLSDILASFPPPLASSRRLSSRGTTWPLPGEYGYQGNDPQIKRRRKICGLPLWAFIVLVLLAIIVATAAVILPVQLVSMSKDKDKKNNLTPDKCAKSNPCLNGGIADVEDGKCACICTNQFFGPTCAQSNDPACTSFSITDTTNGQFVTRNVSLGLAVPRLLDVSQAQYRVSIDAAALSNNFALQNTTCALQNALVTLNGRTTPLSKTDTISPSTTTGSDVALDESVVDFGRVAVLYLASAIGMKQAVAARESLGATFASGKDYGTVKVDDTITIDLTNLRISTGSGTMVVGGPNSRPKMLLHRRTAADDMRAHLIRRHKMHFAY</sequence>
<dbReference type="InterPro" id="IPR000742">
    <property type="entry name" value="EGF"/>
</dbReference>
<dbReference type="Proteomes" id="UP001375240">
    <property type="component" value="Unassembled WGS sequence"/>
</dbReference>
<name>A0AAV9V1Z4_9PEZI</name>
<evidence type="ECO:0000259" key="4">
    <source>
        <dbReference type="PROSITE" id="PS50026"/>
    </source>
</evidence>
<feature type="compositionally biased region" description="Low complexity" evidence="2">
    <location>
        <begin position="133"/>
        <end position="145"/>
    </location>
</feature>
<feature type="compositionally biased region" description="Low complexity" evidence="2">
    <location>
        <begin position="288"/>
        <end position="299"/>
    </location>
</feature>
<keyword evidence="1" id="KW-0245">EGF-like domain</keyword>
<dbReference type="PROSITE" id="PS50026">
    <property type="entry name" value="EGF_3"/>
    <property type="match status" value="1"/>
</dbReference>
<evidence type="ECO:0000256" key="3">
    <source>
        <dbReference type="SAM" id="Phobius"/>
    </source>
</evidence>
<feature type="compositionally biased region" description="Polar residues" evidence="2">
    <location>
        <begin position="273"/>
        <end position="282"/>
    </location>
</feature>
<comment type="caution">
    <text evidence="5">The sequence shown here is derived from an EMBL/GenBank/DDBJ whole genome shotgun (WGS) entry which is preliminary data.</text>
</comment>
<gene>
    <name evidence="5" type="ORF">TWF696_005397</name>
</gene>
<dbReference type="PANTHER" id="PTHR17178">
    <property type="entry name" value="SECRETORY GRANULE PROTEOGLYCAN CORE PROTEIN"/>
    <property type="match status" value="1"/>
</dbReference>
<feature type="region of interest" description="Disordered" evidence="2">
    <location>
        <begin position="15"/>
        <end position="39"/>
    </location>
</feature>